<gene>
    <name evidence="1" type="ORF">A6F68_02771</name>
</gene>
<dbReference type="KEGG" id="ado:A6F68_02771"/>
<dbReference type="STRING" id="692370.A6F68_02771"/>
<organism evidence="1 2">
    <name type="scientific">Tsuneonella dongtanensis</name>
    <dbReference type="NCBI Taxonomy" id="692370"/>
    <lineage>
        <taxon>Bacteria</taxon>
        <taxon>Pseudomonadati</taxon>
        <taxon>Pseudomonadota</taxon>
        <taxon>Alphaproteobacteria</taxon>
        <taxon>Sphingomonadales</taxon>
        <taxon>Erythrobacteraceae</taxon>
        <taxon>Tsuneonella</taxon>
    </lineage>
</organism>
<protein>
    <submittedName>
        <fullName evidence="1">Uncharacterized protein</fullName>
    </submittedName>
</protein>
<name>A0A1B2AGL1_9SPHN</name>
<proteinExistence type="predicted"/>
<evidence type="ECO:0000313" key="2">
    <source>
        <dbReference type="Proteomes" id="UP000092932"/>
    </source>
</evidence>
<dbReference type="AlphaFoldDB" id="A0A1B2AGL1"/>
<sequence>MAKTKLELVSGRPRTLEIEVWRDWLSHAAKLYDRHIAKWNDDDPFAYNETASVALLAAAGSLAGHVTLAECTTEKLTQSKKDPDKVKQRKRHGRADLWLHTDRRHWAFEFKQRLSVGASRADGRLKYWMTEAQRCARQVIESVDGVPVAGLIVSLYFIENDDTAERAETEIRQFAKEGQFYCWCLRPPDNRRPTFFLFSLRP</sequence>
<keyword evidence="2" id="KW-1185">Reference proteome</keyword>
<dbReference type="Proteomes" id="UP000092932">
    <property type="component" value="Chromosome"/>
</dbReference>
<accession>A0A1B2AGL1</accession>
<evidence type="ECO:0000313" key="1">
    <source>
        <dbReference type="EMBL" id="ANY21261.1"/>
    </source>
</evidence>
<dbReference type="EMBL" id="CP016591">
    <property type="protein sequence ID" value="ANY21261.1"/>
    <property type="molecule type" value="Genomic_DNA"/>
</dbReference>
<reference evidence="1 2" key="1">
    <citation type="submission" date="2016-07" db="EMBL/GenBank/DDBJ databases">
        <title>Complete genome sequence of Altererythrobacter dongtanensis KCTC 22672, a type strain with esterase isolated from tidal flat.</title>
        <authorList>
            <person name="Cheng H."/>
            <person name="Wu Y.-H."/>
            <person name="Zhou P."/>
            <person name="Huo Y.-Y."/>
            <person name="Wang C.-S."/>
            <person name="Xu X.-W."/>
        </authorList>
    </citation>
    <scope>NUCLEOTIDE SEQUENCE [LARGE SCALE GENOMIC DNA]</scope>
    <source>
        <strain evidence="1 2">KCTC 22672</strain>
    </source>
</reference>
<dbReference type="RefSeq" id="WP_157096753.1">
    <property type="nucleotide sequence ID" value="NZ_CP016591.1"/>
</dbReference>